<gene>
    <name evidence="1" type="ORF">M3P05_12415</name>
</gene>
<proteinExistence type="predicted"/>
<organism evidence="1 2">
    <name type="scientific">Parendozoicomonas callyspongiae</name>
    <dbReference type="NCBI Taxonomy" id="2942213"/>
    <lineage>
        <taxon>Bacteria</taxon>
        <taxon>Pseudomonadati</taxon>
        <taxon>Pseudomonadota</taxon>
        <taxon>Gammaproteobacteria</taxon>
        <taxon>Oceanospirillales</taxon>
        <taxon>Endozoicomonadaceae</taxon>
        <taxon>Parendozoicomonas</taxon>
    </lineage>
</organism>
<protein>
    <submittedName>
        <fullName evidence="1">Uncharacterized protein</fullName>
    </submittedName>
</protein>
<evidence type="ECO:0000313" key="2">
    <source>
        <dbReference type="Proteomes" id="UP001203338"/>
    </source>
</evidence>
<dbReference type="RefSeq" id="WP_249700006.1">
    <property type="nucleotide sequence ID" value="NZ_JAMFLX010000016.1"/>
</dbReference>
<comment type="caution">
    <text evidence="1">The sequence shown here is derived from an EMBL/GenBank/DDBJ whole genome shotgun (WGS) entry which is preliminary data.</text>
</comment>
<dbReference type="Proteomes" id="UP001203338">
    <property type="component" value="Unassembled WGS sequence"/>
</dbReference>
<keyword evidence="2" id="KW-1185">Reference proteome</keyword>
<sequence>MAIYAPDGSALNLSSVINYQVPVGDNLVIDVSSGTEISSYVAGTLQVEGEPARRDVFALSFHQQDIPGVGYQRKVLGTTTSEADGTFHLEVGAFNDPVLVIAVDHYGTTWQPNTSYAVGDIVHPTSSDQYLGFVYHCTEAGISGADEPAWWVDTGSNDTGTSGTATFQAKQYFQPICHGPVIPVAQASNS</sequence>
<dbReference type="Gene3D" id="2.10.10.20">
    <property type="entry name" value="Carbohydrate-binding module superfamily 5/12"/>
    <property type="match status" value="1"/>
</dbReference>
<evidence type="ECO:0000313" key="1">
    <source>
        <dbReference type="EMBL" id="MCL6270728.1"/>
    </source>
</evidence>
<accession>A0ABT0PHB4</accession>
<reference evidence="1 2" key="1">
    <citation type="submission" date="2022-05" db="EMBL/GenBank/DDBJ databases">
        <authorList>
            <person name="Park J.-S."/>
        </authorList>
    </citation>
    <scope>NUCLEOTIDE SEQUENCE [LARGE SCALE GENOMIC DNA]</scope>
    <source>
        <strain evidence="1 2">2012CJ34-2</strain>
    </source>
</reference>
<name>A0ABT0PHB4_9GAMM</name>
<dbReference type="EMBL" id="JAMFLX010000016">
    <property type="protein sequence ID" value="MCL6270728.1"/>
    <property type="molecule type" value="Genomic_DNA"/>
</dbReference>